<organism evidence="2 3">
    <name type="scientific">Methanofollis fontis</name>
    <dbReference type="NCBI Taxonomy" id="2052832"/>
    <lineage>
        <taxon>Archaea</taxon>
        <taxon>Methanobacteriati</taxon>
        <taxon>Methanobacteriota</taxon>
        <taxon>Stenosarchaea group</taxon>
        <taxon>Methanomicrobia</taxon>
        <taxon>Methanomicrobiales</taxon>
        <taxon>Methanomicrobiaceae</taxon>
        <taxon>Methanofollis</taxon>
    </lineage>
</organism>
<dbReference type="RefSeq" id="WP_130646808.1">
    <property type="nucleotide sequence ID" value="NZ_PGCL01000002.1"/>
</dbReference>
<comment type="caution">
    <text evidence="2">The sequence shown here is derived from an EMBL/GenBank/DDBJ whole genome shotgun (WGS) entry which is preliminary data.</text>
</comment>
<sequence>MRRNHADDRPGTDRGGTRNGTDRTDQNGSSHDTACANTGPGKTATLVSARQEINPADPVPLYLVPPVLAREIRRLGGQITEMHVMLGASHQYAITLVTRGGAE</sequence>
<dbReference type="AlphaFoldDB" id="A0A483CPN0"/>
<reference evidence="2 3" key="1">
    <citation type="submission" date="2017-11" db="EMBL/GenBank/DDBJ databases">
        <title>Isolation and Characterization of Methanofollis Species from Methane Seep Offshore SW Taiwan.</title>
        <authorList>
            <person name="Teng N.-H."/>
            <person name="Lai M.-C."/>
            <person name="Chen S.-C."/>
        </authorList>
    </citation>
    <scope>NUCLEOTIDE SEQUENCE [LARGE SCALE GENOMIC DNA]</scope>
    <source>
        <strain evidence="2 3">FWC-SCC2</strain>
    </source>
</reference>
<protein>
    <submittedName>
        <fullName evidence="2">Uncharacterized protein</fullName>
    </submittedName>
</protein>
<dbReference type="OrthoDB" id="112421at2157"/>
<feature type="compositionally biased region" description="Polar residues" evidence="1">
    <location>
        <begin position="26"/>
        <end position="36"/>
    </location>
</feature>
<feature type="region of interest" description="Disordered" evidence="1">
    <location>
        <begin position="1"/>
        <end position="42"/>
    </location>
</feature>
<feature type="compositionally biased region" description="Basic and acidic residues" evidence="1">
    <location>
        <begin position="1"/>
        <end position="25"/>
    </location>
</feature>
<keyword evidence="3" id="KW-1185">Reference proteome</keyword>
<gene>
    <name evidence="2" type="ORF">CUJ86_06865</name>
</gene>
<proteinExistence type="predicted"/>
<evidence type="ECO:0000313" key="2">
    <source>
        <dbReference type="EMBL" id="TAJ44992.1"/>
    </source>
</evidence>
<evidence type="ECO:0000256" key="1">
    <source>
        <dbReference type="SAM" id="MobiDB-lite"/>
    </source>
</evidence>
<accession>A0A483CPN0</accession>
<evidence type="ECO:0000313" key="3">
    <source>
        <dbReference type="Proteomes" id="UP000292580"/>
    </source>
</evidence>
<name>A0A483CPN0_9EURY</name>
<dbReference type="Proteomes" id="UP000292580">
    <property type="component" value="Unassembled WGS sequence"/>
</dbReference>
<dbReference type="EMBL" id="PGCL01000002">
    <property type="protein sequence ID" value="TAJ44992.1"/>
    <property type="molecule type" value="Genomic_DNA"/>
</dbReference>